<evidence type="ECO:0000313" key="4">
    <source>
        <dbReference type="EMBL" id="XFO73797.1"/>
    </source>
</evidence>
<dbReference type="InterPro" id="IPR018253">
    <property type="entry name" value="DnaJ_domain_CS"/>
</dbReference>
<dbReference type="SUPFAM" id="SSF49493">
    <property type="entry name" value="HSP40/DnaJ peptide-binding domain"/>
    <property type="match status" value="1"/>
</dbReference>
<keyword evidence="1" id="KW-0235">DNA replication</keyword>
<dbReference type="InterPro" id="IPR008971">
    <property type="entry name" value="HSP40/DnaJ_pept-bd"/>
</dbReference>
<evidence type="ECO:0000313" key="5">
    <source>
        <dbReference type="Proteomes" id="UP000216052"/>
    </source>
</evidence>
<dbReference type="Pfam" id="PF01556">
    <property type="entry name" value="DnaJ_C"/>
    <property type="match status" value="1"/>
</dbReference>
<dbReference type="PROSITE" id="PS50076">
    <property type="entry name" value="DNAJ_2"/>
    <property type="match status" value="1"/>
</dbReference>
<reference evidence="4" key="1">
    <citation type="submission" date="2024-05" db="EMBL/GenBank/DDBJ databases">
        <title>Isolation and characterization of Sporomusa carbonis sp. nov., a carboxydotrophic hydrogenogen in the genus of Sporomusa isolated from a charcoal burning pile.</title>
        <authorList>
            <person name="Boeer T."/>
            <person name="Rosenbaum F."/>
            <person name="Eysell L."/>
            <person name="Mueller V."/>
            <person name="Daniel R."/>
            <person name="Poehlein A."/>
        </authorList>
    </citation>
    <scope>NUCLEOTIDE SEQUENCE [LARGE SCALE GENOMIC DNA]</scope>
    <source>
        <strain evidence="4">DSM 3132</strain>
    </source>
</reference>
<proteinExistence type="predicted"/>
<dbReference type="SUPFAM" id="SSF46565">
    <property type="entry name" value="Chaperone J-domain"/>
    <property type="match status" value="1"/>
</dbReference>
<dbReference type="PRINTS" id="PR00625">
    <property type="entry name" value="JDOMAIN"/>
</dbReference>
<evidence type="ECO:0000256" key="1">
    <source>
        <dbReference type="ARBA" id="ARBA00022705"/>
    </source>
</evidence>
<sequence length="263" mass="29008">MQYIDYYETLGVAKTASAKEIKQAYRKLARKHHPDLHQGDARKNAEEEFKRINEAYEVLSDPDKRAKYDKLGMNWRAGDEVHFDPDTGQGYTYYQSGNFDNSGFAFSNFFSSIFGQDFARGQHSGRRANTANSKGEDIDAELSITIEELIHGVDKEIHLSSPQVCPTCQGQRFSEQGVCPACHGAGVIEETKNVKVKVPSGLYPGAALRLKGLGGKGYGSGAAGDLFLHLQVMESALWQVNGSDLETEFTLYPEQAVLGDSIN</sequence>
<dbReference type="Proteomes" id="UP000216052">
    <property type="component" value="Chromosome"/>
</dbReference>
<dbReference type="InterPro" id="IPR001623">
    <property type="entry name" value="DnaJ_domain"/>
</dbReference>
<dbReference type="EMBL" id="CP155571">
    <property type="protein sequence ID" value="XFO73797.1"/>
    <property type="molecule type" value="Genomic_DNA"/>
</dbReference>
<dbReference type="InterPro" id="IPR002939">
    <property type="entry name" value="DnaJ_C"/>
</dbReference>
<dbReference type="CDD" id="cd06257">
    <property type="entry name" value="DnaJ"/>
    <property type="match status" value="1"/>
</dbReference>
<feature type="domain" description="J" evidence="3">
    <location>
        <begin position="5"/>
        <end position="72"/>
    </location>
</feature>
<keyword evidence="2" id="KW-0143">Chaperone</keyword>
<dbReference type="Pfam" id="PF00226">
    <property type="entry name" value="DnaJ"/>
    <property type="match status" value="1"/>
</dbReference>
<keyword evidence="5" id="KW-1185">Reference proteome</keyword>
<dbReference type="Gene3D" id="2.60.260.20">
    <property type="entry name" value="Urease metallochaperone UreE, N-terminal domain"/>
    <property type="match status" value="1"/>
</dbReference>
<name>A0ABZ3J7C9_SPOA4</name>
<dbReference type="PROSITE" id="PS00636">
    <property type="entry name" value="DNAJ_1"/>
    <property type="match status" value="1"/>
</dbReference>
<dbReference type="RefSeq" id="WP_169716918.1">
    <property type="nucleotide sequence ID" value="NZ_CP155571.1"/>
</dbReference>
<evidence type="ECO:0000259" key="3">
    <source>
        <dbReference type="PROSITE" id="PS50076"/>
    </source>
</evidence>
<dbReference type="SMART" id="SM00271">
    <property type="entry name" value="DnaJ"/>
    <property type="match status" value="1"/>
</dbReference>
<dbReference type="PANTHER" id="PTHR43096:SF52">
    <property type="entry name" value="DNAJ HOMOLOG 1, MITOCHONDRIAL-RELATED"/>
    <property type="match status" value="1"/>
</dbReference>
<gene>
    <name evidence="4" type="primary">dnaJ_3</name>
    <name evidence="4" type="ORF">SPACI_039040</name>
</gene>
<dbReference type="Gene3D" id="6.20.20.10">
    <property type="match status" value="1"/>
</dbReference>
<accession>A0ABZ3J7C9</accession>
<protein>
    <submittedName>
        <fullName evidence="4">Chaperone protein DnaJ</fullName>
    </submittedName>
</protein>
<dbReference type="Gene3D" id="1.10.287.110">
    <property type="entry name" value="DnaJ domain"/>
    <property type="match status" value="1"/>
</dbReference>
<evidence type="ECO:0000256" key="2">
    <source>
        <dbReference type="ARBA" id="ARBA00023186"/>
    </source>
</evidence>
<dbReference type="PANTHER" id="PTHR43096">
    <property type="entry name" value="DNAJ HOMOLOG 1, MITOCHONDRIAL-RELATED"/>
    <property type="match status" value="1"/>
</dbReference>
<dbReference type="InterPro" id="IPR036869">
    <property type="entry name" value="J_dom_sf"/>
</dbReference>
<organism evidence="4 5">
    <name type="scientific">Sporomusa acidovorans (strain ATCC 49682 / DSM 3132 / Mol)</name>
    <dbReference type="NCBI Taxonomy" id="1123286"/>
    <lineage>
        <taxon>Bacteria</taxon>
        <taxon>Bacillati</taxon>
        <taxon>Bacillota</taxon>
        <taxon>Negativicutes</taxon>
        <taxon>Selenomonadales</taxon>
        <taxon>Sporomusaceae</taxon>
        <taxon>Sporomusa</taxon>
    </lineage>
</organism>